<sequence>MGPFPVLVHSLARSPSSPVPQLYQMNPISTVRSTIAPGKAGRRHRGGLGTVS</sequence>
<dbReference type="EMBL" id="FP929138">
    <property type="protein sequence ID" value="CBY01071.1"/>
    <property type="molecule type" value="Genomic_DNA"/>
</dbReference>
<gene>
    <name evidence="1" type="ORF">LEMA_uP022010.1</name>
</gene>
<dbReference type="Proteomes" id="UP000002668">
    <property type="component" value="Genome"/>
</dbReference>
<evidence type="ECO:0000313" key="2">
    <source>
        <dbReference type="Proteomes" id="UP000002668"/>
    </source>
</evidence>
<proteinExistence type="predicted"/>
<dbReference type="AlphaFoldDB" id="E5ABN0"/>
<keyword evidence="2" id="KW-1185">Reference proteome</keyword>
<dbReference type="HOGENOM" id="CLU_3087693_0_0_1"/>
<organism evidence="2">
    <name type="scientific">Leptosphaeria maculans (strain JN3 / isolate v23.1.3 / race Av1-4-5-6-7-8)</name>
    <name type="common">Blackleg fungus</name>
    <name type="synonym">Phoma lingam</name>
    <dbReference type="NCBI Taxonomy" id="985895"/>
    <lineage>
        <taxon>Eukaryota</taxon>
        <taxon>Fungi</taxon>
        <taxon>Dikarya</taxon>
        <taxon>Ascomycota</taxon>
        <taxon>Pezizomycotina</taxon>
        <taxon>Dothideomycetes</taxon>
        <taxon>Pleosporomycetidae</taxon>
        <taxon>Pleosporales</taxon>
        <taxon>Pleosporineae</taxon>
        <taxon>Leptosphaeriaceae</taxon>
        <taxon>Plenodomus</taxon>
        <taxon>Plenodomus lingam/Leptosphaeria maculans species complex</taxon>
    </lineage>
</organism>
<dbReference type="InParanoid" id="E5ABN0"/>
<evidence type="ECO:0000313" key="1">
    <source>
        <dbReference type="EMBL" id="CBY01071.1"/>
    </source>
</evidence>
<name>E5ABN0_LEPMJ</name>
<protein>
    <submittedName>
        <fullName evidence="1">Predicted protein</fullName>
    </submittedName>
</protein>
<reference evidence="2" key="1">
    <citation type="journal article" date="2011" name="Nat. Commun.">
        <title>Effector diversification within compartments of the Leptosphaeria maculans genome affected by Repeat-Induced Point mutations.</title>
        <authorList>
            <person name="Rouxel T."/>
            <person name="Grandaubert J."/>
            <person name="Hane J.K."/>
            <person name="Hoede C."/>
            <person name="van de Wouw A.P."/>
            <person name="Couloux A."/>
            <person name="Dominguez V."/>
            <person name="Anthouard V."/>
            <person name="Bally P."/>
            <person name="Bourras S."/>
            <person name="Cozijnsen A.J."/>
            <person name="Ciuffetti L.M."/>
            <person name="Degrave A."/>
            <person name="Dilmaghani A."/>
            <person name="Duret L."/>
            <person name="Fudal I."/>
            <person name="Goodwin S.B."/>
            <person name="Gout L."/>
            <person name="Glaser N."/>
            <person name="Linglin J."/>
            <person name="Kema G.H.J."/>
            <person name="Lapalu N."/>
            <person name="Lawrence C.B."/>
            <person name="May K."/>
            <person name="Meyer M."/>
            <person name="Ollivier B."/>
            <person name="Poulain J."/>
            <person name="Schoch C.L."/>
            <person name="Simon A."/>
            <person name="Spatafora J.W."/>
            <person name="Stachowiak A."/>
            <person name="Turgeon B.G."/>
            <person name="Tyler B.M."/>
            <person name="Vincent D."/>
            <person name="Weissenbach J."/>
            <person name="Amselem J."/>
            <person name="Quesneville H."/>
            <person name="Oliver R.P."/>
            <person name="Wincker P."/>
            <person name="Balesdent M.-H."/>
            <person name="Howlett B.J."/>
        </authorList>
    </citation>
    <scope>NUCLEOTIDE SEQUENCE [LARGE SCALE GENOMIC DNA]</scope>
    <source>
        <strain evidence="2">JN3 / isolate v23.1.3 / race Av1-4-5-6-7-8</strain>
    </source>
</reference>
<accession>E5ABN0</accession>
<dbReference type="VEuPathDB" id="FungiDB:LEMA_uP022010.1"/>